<protein>
    <submittedName>
        <fullName evidence="1">Uncharacterized protein</fullName>
    </submittedName>
</protein>
<proteinExistence type="predicted"/>
<organism evidence="1">
    <name type="scientific">Schizaphis graminum</name>
    <name type="common">Green bug aphid</name>
    <dbReference type="NCBI Taxonomy" id="13262"/>
    <lineage>
        <taxon>Eukaryota</taxon>
        <taxon>Metazoa</taxon>
        <taxon>Ecdysozoa</taxon>
        <taxon>Arthropoda</taxon>
        <taxon>Hexapoda</taxon>
        <taxon>Insecta</taxon>
        <taxon>Pterygota</taxon>
        <taxon>Neoptera</taxon>
        <taxon>Paraneoptera</taxon>
        <taxon>Hemiptera</taxon>
        <taxon>Sternorrhyncha</taxon>
        <taxon>Aphidomorpha</taxon>
        <taxon>Aphidoidea</taxon>
        <taxon>Aphididae</taxon>
        <taxon>Aphidini</taxon>
        <taxon>Schizaphis</taxon>
    </lineage>
</organism>
<dbReference type="EMBL" id="GGMR01010090">
    <property type="protein sequence ID" value="MBY22709.1"/>
    <property type="molecule type" value="Transcribed_RNA"/>
</dbReference>
<evidence type="ECO:0000313" key="1">
    <source>
        <dbReference type="EMBL" id="MBY22709.1"/>
    </source>
</evidence>
<gene>
    <name evidence="1" type="ORF">g.136760</name>
</gene>
<name>A0A2S2NZS2_SCHGA</name>
<dbReference type="AlphaFoldDB" id="A0A2S2NZS2"/>
<accession>A0A2S2NZS2</accession>
<sequence>MCYPKRMMIEQPLVQLCVLSPHVLSVTSSTADHDNLIRCSLQSTDFVLDGNNNIIYSKTNIFSFFSENSIDVSGFYHDVMCRDTYVVYAALCVDVCFSVRHVAYLNNCRPWSECFAH</sequence>
<reference evidence="1" key="1">
    <citation type="submission" date="2018-04" db="EMBL/GenBank/DDBJ databases">
        <title>Transcriptome of Schizaphis graminum biotype I.</title>
        <authorList>
            <person name="Scully E.D."/>
            <person name="Geib S.M."/>
            <person name="Palmer N.A."/>
            <person name="Koch K."/>
            <person name="Bradshaw J."/>
            <person name="Heng-Moss T."/>
            <person name="Sarath G."/>
        </authorList>
    </citation>
    <scope>NUCLEOTIDE SEQUENCE</scope>
</reference>